<dbReference type="InterPro" id="IPR036111">
    <property type="entry name" value="Mal/L-sulfo/L-lacto_DH-like_sf"/>
</dbReference>
<name>A0A345XZF7_9ACTN</name>
<keyword evidence="5" id="KW-1185">Reference proteome</keyword>
<dbReference type="Pfam" id="PF02615">
    <property type="entry name" value="Ldh_2"/>
    <property type="match status" value="1"/>
</dbReference>
<dbReference type="InterPro" id="IPR043144">
    <property type="entry name" value="Mal/L-sulf/L-lact_DH-like_ah"/>
</dbReference>
<protein>
    <submittedName>
        <fullName evidence="4">Ldh family oxidoreductase</fullName>
    </submittedName>
</protein>
<dbReference type="EMBL" id="CP031320">
    <property type="protein sequence ID" value="AXK37023.1"/>
    <property type="molecule type" value="Genomic_DNA"/>
</dbReference>
<proteinExistence type="inferred from homology"/>
<dbReference type="PANTHER" id="PTHR11091">
    <property type="entry name" value="OXIDOREDUCTASE-RELATED"/>
    <property type="match status" value="1"/>
</dbReference>
<feature type="compositionally biased region" description="Acidic residues" evidence="3">
    <location>
        <begin position="1"/>
        <end position="15"/>
    </location>
</feature>
<dbReference type="InterPro" id="IPR003767">
    <property type="entry name" value="Malate/L-lactate_DH-like"/>
</dbReference>
<dbReference type="GO" id="GO:0016491">
    <property type="term" value="F:oxidoreductase activity"/>
    <property type="evidence" value="ECO:0007669"/>
    <property type="project" value="UniProtKB-KW"/>
</dbReference>
<evidence type="ECO:0000256" key="1">
    <source>
        <dbReference type="ARBA" id="ARBA00006056"/>
    </source>
</evidence>
<evidence type="ECO:0000256" key="2">
    <source>
        <dbReference type="ARBA" id="ARBA00023002"/>
    </source>
</evidence>
<sequence length="379" mass="38616">MTAEDEAAEDEAAEDEAAKGGAVRGGRRRNGRSPSPRTVGGARELAAALLTAAGVPSTEAARTAHAIVLADCWGIGSHGLLRLPYYLRRLLAGGCRADARLVTVTDTGPLVSYDGQHGLGHWQLWRAAELAAERCTQYGVAAVTVGRTSHCGALGIYTLPPVEAGQAALVLSNGPAVMPPWEGHRPVVSTSPLAAGFPGARSQDGQAPGRPAVVDLATSAVARGRIAQRAATGEPLPPGWAFDAAGRPTADASEALHGMLAPLGGAKGFALAFLVEAFTGGVVGPSLSTGVTDMFAAEDAASPQDIAHLVVAFDVERAAVDGAARERLAALSESVRQAGGRVPGEGRTPPEEIDPAGPLTVPDALADELATWARRLGVG</sequence>
<dbReference type="SUPFAM" id="SSF89733">
    <property type="entry name" value="L-sulfolactate dehydrogenase-like"/>
    <property type="match status" value="1"/>
</dbReference>
<comment type="similarity">
    <text evidence="1">Belongs to the LDH2/MDH2 oxidoreductase family.</text>
</comment>
<dbReference type="PANTHER" id="PTHR11091:SF0">
    <property type="entry name" value="MALATE DEHYDROGENASE"/>
    <property type="match status" value="1"/>
</dbReference>
<dbReference type="AlphaFoldDB" id="A0A345XZF7"/>
<reference evidence="4 5" key="1">
    <citation type="submission" date="2018-07" db="EMBL/GenBank/DDBJ databases">
        <title>Draft genome of the type strain Streptomyces armeniacus ATCC 15676.</title>
        <authorList>
            <person name="Labana P."/>
            <person name="Gosse J.T."/>
            <person name="Boddy C.N."/>
        </authorList>
    </citation>
    <scope>NUCLEOTIDE SEQUENCE [LARGE SCALE GENOMIC DNA]</scope>
    <source>
        <strain evidence="4 5">ATCC 15676</strain>
    </source>
</reference>
<dbReference type="Gene3D" id="3.30.1370.60">
    <property type="entry name" value="Hypothetical oxidoreductase yiak, domain 2"/>
    <property type="match status" value="1"/>
</dbReference>
<gene>
    <name evidence="4" type="ORF">DVA86_02085</name>
</gene>
<accession>A0A345XZF7</accession>
<dbReference type="Proteomes" id="UP000254425">
    <property type="component" value="Chromosome"/>
</dbReference>
<organism evidence="4 5">
    <name type="scientific">Streptomyces armeniacus</name>
    <dbReference type="NCBI Taxonomy" id="83291"/>
    <lineage>
        <taxon>Bacteria</taxon>
        <taxon>Bacillati</taxon>
        <taxon>Actinomycetota</taxon>
        <taxon>Actinomycetes</taxon>
        <taxon>Kitasatosporales</taxon>
        <taxon>Streptomycetaceae</taxon>
        <taxon>Streptomyces</taxon>
    </lineage>
</organism>
<evidence type="ECO:0000256" key="3">
    <source>
        <dbReference type="SAM" id="MobiDB-lite"/>
    </source>
</evidence>
<dbReference type="KEGG" id="sarm:DVA86_02085"/>
<dbReference type="RefSeq" id="WP_208875251.1">
    <property type="nucleotide sequence ID" value="NZ_CP031320.1"/>
</dbReference>
<evidence type="ECO:0000313" key="4">
    <source>
        <dbReference type="EMBL" id="AXK37023.1"/>
    </source>
</evidence>
<evidence type="ECO:0000313" key="5">
    <source>
        <dbReference type="Proteomes" id="UP000254425"/>
    </source>
</evidence>
<feature type="region of interest" description="Disordered" evidence="3">
    <location>
        <begin position="335"/>
        <end position="358"/>
    </location>
</feature>
<keyword evidence="2" id="KW-0560">Oxidoreductase</keyword>
<dbReference type="InterPro" id="IPR043143">
    <property type="entry name" value="Mal/L-sulf/L-lact_DH-like_NADP"/>
</dbReference>
<feature type="region of interest" description="Disordered" evidence="3">
    <location>
        <begin position="1"/>
        <end position="40"/>
    </location>
</feature>
<dbReference type="Gene3D" id="1.10.1530.10">
    <property type="match status" value="1"/>
</dbReference>